<name>A0A7E6CMK8_9CHIR</name>
<dbReference type="InParanoid" id="A0A7E6CMK8"/>
<sequence length="243" mass="26330">MTRSCQNATGLFELRGVKPDLSPGFLPSPHVSQLQRLTSTARARSAPPHPGLLPAWQSWVLRQLGGCSDALVVKSSRAGGSARCPECCSPLPSELGPSCYFGLRCPTSRGGVIDDKPRPASRISVRGEGGPSSLAQDSHPSFRWAQRWAPSEQSQVTSRSSSQSERQGDSRTSTRSLLPLSCRVVRGFCCNWLFLLFSLPVVKSSAIAVLVRPGLRMRSGVAGRTLRNYILRDVRGRFLGLGK</sequence>
<proteinExistence type="predicted"/>
<accession>A0A7E6CMK8</accession>
<dbReference type="KEGG" id="pdic:118497539"/>
<reference evidence="3" key="1">
    <citation type="submission" date="2025-08" db="UniProtKB">
        <authorList>
            <consortium name="RefSeq"/>
        </authorList>
    </citation>
    <scope>IDENTIFICATION</scope>
    <source>
        <tissue evidence="3">Muscle</tissue>
    </source>
</reference>
<dbReference type="GeneID" id="118497539"/>
<organism evidence="2 3">
    <name type="scientific">Phyllostomus discolor</name>
    <name type="common">pale spear-nosed bat</name>
    <dbReference type="NCBI Taxonomy" id="89673"/>
    <lineage>
        <taxon>Eukaryota</taxon>
        <taxon>Metazoa</taxon>
        <taxon>Chordata</taxon>
        <taxon>Craniata</taxon>
        <taxon>Vertebrata</taxon>
        <taxon>Euteleostomi</taxon>
        <taxon>Mammalia</taxon>
        <taxon>Eutheria</taxon>
        <taxon>Laurasiatheria</taxon>
        <taxon>Chiroptera</taxon>
        <taxon>Yangochiroptera</taxon>
        <taxon>Phyllostomidae</taxon>
        <taxon>Phyllostominae</taxon>
        <taxon>Phyllostomus</taxon>
    </lineage>
</organism>
<evidence type="ECO:0000256" key="1">
    <source>
        <dbReference type="SAM" id="MobiDB-lite"/>
    </source>
</evidence>
<evidence type="ECO:0000313" key="3">
    <source>
        <dbReference type="RefSeq" id="XP_035868126.1"/>
    </source>
</evidence>
<keyword evidence="2" id="KW-1185">Reference proteome</keyword>
<evidence type="ECO:0000313" key="2">
    <source>
        <dbReference type="Proteomes" id="UP000504628"/>
    </source>
</evidence>
<feature type="region of interest" description="Disordered" evidence="1">
    <location>
        <begin position="115"/>
        <end position="172"/>
    </location>
</feature>
<feature type="compositionally biased region" description="Low complexity" evidence="1">
    <location>
        <begin position="151"/>
        <end position="172"/>
    </location>
</feature>
<dbReference type="AlphaFoldDB" id="A0A7E6CMK8"/>
<gene>
    <name evidence="3" type="primary">LOC118497539</name>
</gene>
<protein>
    <submittedName>
        <fullName evidence="3">Uncharacterized protein LOC118497539</fullName>
    </submittedName>
</protein>
<dbReference type="Proteomes" id="UP000504628">
    <property type="component" value="Chromosome 1"/>
</dbReference>
<dbReference type="RefSeq" id="XP_035868126.1">
    <property type="nucleotide sequence ID" value="XM_036012233.1"/>
</dbReference>